<dbReference type="Gene3D" id="1.10.3720.10">
    <property type="entry name" value="MetI-like"/>
    <property type="match status" value="1"/>
</dbReference>
<evidence type="ECO:0000256" key="3">
    <source>
        <dbReference type="ARBA" id="ARBA00022692"/>
    </source>
</evidence>
<dbReference type="InterPro" id="IPR017871">
    <property type="entry name" value="ABC_transporter-like_CS"/>
</dbReference>
<accession>A0ABR8DPC4</accession>
<dbReference type="InterPro" id="IPR035906">
    <property type="entry name" value="MetI-like_sf"/>
</dbReference>
<keyword evidence="8" id="KW-0813">Transport</keyword>
<feature type="transmembrane region" description="Helical" evidence="8">
    <location>
        <begin position="132"/>
        <end position="154"/>
    </location>
</feature>
<dbReference type="PROSITE" id="PS00211">
    <property type="entry name" value="ABC_TRANSPORTER_1"/>
    <property type="match status" value="1"/>
</dbReference>
<dbReference type="Pfam" id="PF00005">
    <property type="entry name" value="ABC_tran"/>
    <property type="match status" value="1"/>
</dbReference>
<feature type="transmembrane region" description="Helical" evidence="8">
    <location>
        <begin position="46"/>
        <end position="68"/>
    </location>
</feature>
<evidence type="ECO:0000256" key="2">
    <source>
        <dbReference type="ARBA" id="ARBA00022505"/>
    </source>
</evidence>
<dbReference type="Proteomes" id="UP000623440">
    <property type="component" value="Unassembled WGS sequence"/>
</dbReference>
<keyword evidence="6 8" id="KW-1133">Transmembrane helix</keyword>
<proteinExistence type="inferred from homology"/>
<dbReference type="InterPro" id="IPR000515">
    <property type="entry name" value="MetI-like"/>
</dbReference>
<dbReference type="PANTHER" id="PTHR43514">
    <property type="entry name" value="ABC TRANSPORTER I FAMILY MEMBER 10"/>
    <property type="match status" value="1"/>
</dbReference>
<evidence type="ECO:0000259" key="10">
    <source>
        <dbReference type="PROSITE" id="PS50928"/>
    </source>
</evidence>
<dbReference type="PROSITE" id="PS50893">
    <property type="entry name" value="ABC_TRANSPORTER_2"/>
    <property type="match status" value="1"/>
</dbReference>
<feature type="transmembrane region" description="Helical" evidence="8">
    <location>
        <begin position="88"/>
        <end position="111"/>
    </location>
</feature>
<dbReference type="SUPFAM" id="SSF161098">
    <property type="entry name" value="MetI-like"/>
    <property type="match status" value="1"/>
</dbReference>
<feature type="transmembrane region" description="Helical" evidence="8">
    <location>
        <begin position="193"/>
        <end position="214"/>
    </location>
</feature>
<feature type="domain" description="ABC transmembrane type-1" evidence="10">
    <location>
        <begin position="8"/>
        <end position="213"/>
    </location>
</feature>
<keyword evidence="12" id="KW-1185">Reference proteome</keyword>
<evidence type="ECO:0000256" key="8">
    <source>
        <dbReference type="RuleBase" id="RU363032"/>
    </source>
</evidence>
<dbReference type="InterPro" id="IPR003439">
    <property type="entry name" value="ABC_transporter-like_ATP-bd"/>
</dbReference>
<evidence type="ECO:0000313" key="12">
    <source>
        <dbReference type="Proteomes" id="UP000623440"/>
    </source>
</evidence>
<evidence type="ECO:0000256" key="6">
    <source>
        <dbReference type="ARBA" id="ARBA00022989"/>
    </source>
</evidence>
<dbReference type="InterPro" id="IPR050334">
    <property type="entry name" value="Molybdenum_import_ModC"/>
</dbReference>
<evidence type="ECO:0000256" key="4">
    <source>
        <dbReference type="ARBA" id="ARBA00022741"/>
    </source>
</evidence>
<protein>
    <submittedName>
        <fullName evidence="11">Molybdate ABC transporter permease subunit</fullName>
    </submittedName>
</protein>
<dbReference type="RefSeq" id="WP_190941776.1">
    <property type="nucleotide sequence ID" value="NZ_JACJSI010000029.1"/>
</dbReference>
<organism evidence="11 12">
    <name type="scientific">Nostoc flagelliforme FACHB-838</name>
    <dbReference type="NCBI Taxonomy" id="2692904"/>
    <lineage>
        <taxon>Bacteria</taxon>
        <taxon>Bacillati</taxon>
        <taxon>Cyanobacteriota</taxon>
        <taxon>Cyanophyceae</taxon>
        <taxon>Nostocales</taxon>
        <taxon>Nostocaceae</taxon>
        <taxon>Nostoc</taxon>
    </lineage>
</organism>
<dbReference type="Gene3D" id="3.40.50.300">
    <property type="entry name" value="P-loop containing nucleotide triphosphate hydrolases"/>
    <property type="match status" value="1"/>
</dbReference>
<feature type="domain" description="ABC transporter" evidence="9">
    <location>
        <begin position="241"/>
        <end position="484"/>
    </location>
</feature>
<dbReference type="EMBL" id="JACJSI010000029">
    <property type="protein sequence ID" value="MBD2531064.1"/>
    <property type="molecule type" value="Genomic_DNA"/>
</dbReference>
<keyword evidence="7 8" id="KW-0472">Membrane</keyword>
<evidence type="ECO:0000256" key="1">
    <source>
        <dbReference type="ARBA" id="ARBA00004141"/>
    </source>
</evidence>
<evidence type="ECO:0000259" key="9">
    <source>
        <dbReference type="PROSITE" id="PS50893"/>
    </source>
</evidence>
<dbReference type="NCBIfam" id="TIGR02141">
    <property type="entry name" value="modB_ABC"/>
    <property type="match status" value="1"/>
</dbReference>
<keyword evidence="4" id="KW-0547">Nucleotide-binding</keyword>
<comment type="similarity">
    <text evidence="8">Belongs to the binding-protein-dependent transport system permease family.</text>
</comment>
<evidence type="ECO:0000313" key="11">
    <source>
        <dbReference type="EMBL" id="MBD2531064.1"/>
    </source>
</evidence>
<dbReference type="InterPro" id="IPR027417">
    <property type="entry name" value="P-loop_NTPase"/>
</dbReference>
<dbReference type="InterPro" id="IPR011867">
    <property type="entry name" value="ModB_ABC"/>
</dbReference>
<evidence type="ECO:0000256" key="7">
    <source>
        <dbReference type="ARBA" id="ARBA00023136"/>
    </source>
</evidence>
<keyword evidence="5" id="KW-0067">ATP-binding</keyword>
<sequence>MPLDLSPLWISLKTSLLATFITFFWGIAAAYWMLGYRGKGKSLIESIFIAPLILPPTVVGFLLLLFFGKNGPVGKLMETFDFTIVFTWYGAAIAATVVSFPLMYKTALGAFEQIDGNLLRVARTLGATEATIFWRISFPLALPGIAAATMLAFARALGEFGATLMLAGNIPGQTQTIPMAIYFAVEAGAMDEAWFWALAIMVISLSGIIAVNFWQELREKGRRAEGAEGAGEAGEAGGENLYTFDSSFESGGLFVNIEKILPSFDLKVAFTTDEQPLGLLGGSGAGKSMILRCLAGIETPSSGRIVLNDRVLFDSKQGINLPSRDRRISFLVQNYALFPHLSVAQNIAFGLPKKLSAGSIRVQVEQQLIAMQLQGLGDRYPHQLSGGQQQRVALARALASQPEALLLDEPFSALDTHLRSQLEQQMTETLAGYKGVTLFVTHNMEEAYRICPNLLVLEHGRAVHHGSKYDIFQHPTTVSVAQLTGCKNFSRAVLQSSQQVEAIDWGCTLQVIEPVKSELSHIGIRAHQFIFTNDSSQENTFPCWVVRTSETPHRMTLFLKLNSPSKNSQDYHLQAEVFKEKWATMKDKPFPWYVRLDPLRLILME</sequence>
<dbReference type="SMART" id="SM00382">
    <property type="entry name" value="AAA"/>
    <property type="match status" value="1"/>
</dbReference>
<comment type="caution">
    <text evidence="11">The sequence shown here is derived from an EMBL/GenBank/DDBJ whole genome shotgun (WGS) entry which is preliminary data.</text>
</comment>
<keyword evidence="2" id="KW-0500">Molybdenum</keyword>
<dbReference type="PANTHER" id="PTHR43514:SF1">
    <property type="entry name" value="SULFATE_THIOSULFATE IMPORT ATP-BINDING PROTEIN CYSA"/>
    <property type="match status" value="1"/>
</dbReference>
<dbReference type="InterPro" id="IPR003593">
    <property type="entry name" value="AAA+_ATPase"/>
</dbReference>
<dbReference type="Pfam" id="PF00528">
    <property type="entry name" value="BPD_transp_1"/>
    <property type="match status" value="1"/>
</dbReference>
<dbReference type="SUPFAM" id="SSF52540">
    <property type="entry name" value="P-loop containing nucleoside triphosphate hydrolases"/>
    <property type="match status" value="1"/>
</dbReference>
<evidence type="ECO:0000256" key="5">
    <source>
        <dbReference type="ARBA" id="ARBA00022840"/>
    </source>
</evidence>
<keyword evidence="3 8" id="KW-0812">Transmembrane</keyword>
<feature type="transmembrane region" description="Helical" evidence="8">
    <location>
        <begin position="15"/>
        <end position="34"/>
    </location>
</feature>
<dbReference type="CDD" id="cd06261">
    <property type="entry name" value="TM_PBP2"/>
    <property type="match status" value="1"/>
</dbReference>
<gene>
    <name evidence="11" type="primary">modB</name>
    <name evidence="11" type="ORF">H6G97_16340</name>
</gene>
<dbReference type="PROSITE" id="PS50928">
    <property type="entry name" value="ABC_TM1"/>
    <property type="match status" value="1"/>
</dbReference>
<name>A0ABR8DPC4_9NOSO</name>
<reference evidence="11 12" key="1">
    <citation type="journal article" date="2020" name="ISME J.">
        <title>Comparative genomics reveals insights into cyanobacterial evolution and habitat adaptation.</title>
        <authorList>
            <person name="Chen M.Y."/>
            <person name="Teng W.K."/>
            <person name="Zhao L."/>
            <person name="Hu C.X."/>
            <person name="Zhou Y.K."/>
            <person name="Han B.P."/>
            <person name="Song L.R."/>
            <person name="Shu W.S."/>
        </authorList>
    </citation>
    <scope>NUCLEOTIDE SEQUENCE [LARGE SCALE GENOMIC DNA]</scope>
    <source>
        <strain evidence="11 12">FACHB-838</strain>
    </source>
</reference>
<comment type="subcellular location">
    <subcellularLocation>
        <location evidence="8">Cell membrane</location>
        <topology evidence="8">Multi-pass membrane protein</topology>
    </subcellularLocation>
    <subcellularLocation>
        <location evidence="1">Membrane</location>
        <topology evidence="1">Multi-pass membrane protein</topology>
    </subcellularLocation>
</comment>